<proteinExistence type="predicted"/>
<dbReference type="AlphaFoldDB" id="A0A375IFX5"/>
<dbReference type="EMBL" id="LT991976">
    <property type="protein sequence ID" value="SPK73683.1"/>
    <property type="molecule type" value="Genomic_DNA"/>
</dbReference>
<accession>A0A375IFX5</accession>
<dbReference type="Proteomes" id="UP000255505">
    <property type="component" value="Chromosome I"/>
</dbReference>
<organism evidence="2 3">
    <name type="scientific">Cupriavidus taiwanensis</name>
    <dbReference type="NCBI Taxonomy" id="164546"/>
    <lineage>
        <taxon>Bacteria</taxon>
        <taxon>Pseudomonadati</taxon>
        <taxon>Pseudomonadota</taxon>
        <taxon>Betaproteobacteria</taxon>
        <taxon>Burkholderiales</taxon>
        <taxon>Burkholderiaceae</taxon>
        <taxon>Cupriavidus</taxon>
    </lineage>
</organism>
<sequence length="105" mass="11861">MDEQDEVWDAKKLASFLGYSEETVRGYSTAKPDRLPPRIAGVRRPLWLKHVVLKWLADRSGMPDVHAPRQPDNEIAPTPPPELPAEPPAPVSLKMRKGRPRRPPP</sequence>
<evidence type="ECO:0000313" key="3">
    <source>
        <dbReference type="Proteomes" id="UP000255505"/>
    </source>
</evidence>
<evidence type="ECO:0000256" key="1">
    <source>
        <dbReference type="SAM" id="MobiDB-lite"/>
    </source>
</evidence>
<dbReference type="RefSeq" id="WP_147299648.1">
    <property type="nucleotide sequence ID" value="NZ_LT991976.1"/>
</dbReference>
<feature type="compositionally biased region" description="Basic residues" evidence="1">
    <location>
        <begin position="94"/>
        <end position="105"/>
    </location>
</feature>
<protein>
    <submittedName>
        <fullName evidence="2">Uncharacterized protein</fullName>
    </submittedName>
</protein>
<feature type="region of interest" description="Disordered" evidence="1">
    <location>
        <begin position="60"/>
        <end position="105"/>
    </location>
</feature>
<feature type="compositionally biased region" description="Pro residues" evidence="1">
    <location>
        <begin position="77"/>
        <end position="90"/>
    </location>
</feature>
<reference evidence="2 3" key="1">
    <citation type="submission" date="2018-01" db="EMBL/GenBank/DDBJ databases">
        <authorList>
            <person name="Gaut B.S."/>
            <person name="Morton B.R."/>
            <person name="Clegg M.T."/>
            <person name="Duvall M.R."/>
        </authorList>
    </citation>
    <scope>NUCLEOTIDE SEQUENCE [LARGE SCALE GENOMIC DNA]</scope>
    <source>
        <strain evidence="2">Cupriavidus taiwanensis LMG 19425</strain>
    </source>
</reference>
<evidence type="ECO:0000313" key="2">
    <source>
        <dbReference type="EMBL" id="SPK73683.1"/>
    </source>
</evidence>
<gene>
    <name evidence="2" type="ORF">CT19425_110220</name>
</gene>
<name>A0A375IFX5_9BURK</name>